<sequence length="24" mass="2890">MSLMSVIPQEKYLRGIRALFIYNF</sequence>
<protein>
    <submittedName>
        <fullName evidence="1">Uncharacterized protein</fullName>
    </submittedName>
</protein>
<dbReference type="AlphaFoldDB" id="A0A0E9S2R5"/>
<accession>A0A0E9S2R5</accession>
<evidence type="ECO:0000313" key="1">
    <source>
        <dbReference type="EMBL" id="JAH35497.1"/>
    </source>
</evidence>
<dbReference type="EMBL" id="GBXM01073080">
    <property type="protein sequence ID" value="JAH35497.1"/>
    <property type="molecule type" value="Transcribed_RNA"/>
</dbReference>
<organism evidence="1">
    <name type="scientific">Anguilla anguilla</name>
    <name type="common">European freshwater eel</name>
    <name type="synonym">Muraena anguilla</name>
    <dbReference type="NCBI Taxonomy" id="7936"/>
    <lineage>
        <taxon>Eukaryota</taxon>
        <taxon>Metazoa</taxon>
        <taxon>Chordata</taxon>
        <taxon>Craniata</taxon>
        <taxon>Vertebrata</taxon>
        <taxon>Euteleostomi</taxon>
        <taxon>Actinopterygii</taxon>
        <taxon>Neopterygii</taxon>
        <taxon>Teleostei</taxon>
        <taxon>Anguilliformes</taxon>
        <taxon>Anguillidae</taxon>
        <taxon>Anguilla</taxon>
    </lineage>
</organism>
<reference evidence="1" key="1">
    <citation type="submission" date="2014-11" db="EMBL/GenBank/DDBJ databases">
        <authorList>
            <person name="Amaro Gonzalez C."/>
        </authorList>
    </citation>
    <scope>NUCLEOTIDE SEQUENCE</scope>
</reference>
<name>A0A0E9S2R5_ANGAN</name>
<reference evidence="1" key="2">
    <citation type="journal article" date="2015" name="Fish Shellfish Immunol.">
        <title>Early steps in the European eel (Anguilla anguilla)-Vibrio vulnificus interaction in the gills: Role of the RtxA13 toxin.</title>
        <authorList>
            <person name="Callol A."/>
            <person name="Pajuelo D."/>
            <person name="Ebbesson L."/>
            <person name="Teles M."/>
            <person name="MacKenzie S."/>
            <person name="Amaro C."/>
        </authorList>
    </citation>
    <scope>NUCLEOTIDE SEQUENCE</scope>
</reference>
<proteinExistence type="predicted"/>